<evidence type="ECO:0000256" key="6">
    <source>
        <dbReference type="ARBA" id="ARBA00023136"/>
    </source>
</evidence>
<evidence type="ECO:0000256" key="7">
    <source>
        <dbReference type="RuleBase" id="RU363032"/>
    </source>
</evidence>
<evidence type="ECO:0000256" key="1">
    <source>
        <dbReference type="ARBA" id="ARBA00004651"/>
    </source>
</evidence>
<feature type="transmembrane region" description="Helical" evidence="7">
    <location>
        <begin position="6"/>
        <end position="29"/>
    </location>
</feature>
<keyword evidence="3" id="KW-1003">Cell membrane</keyword>
<evidence type="ECO:0000256" key="4">
    <source>
        <dbReference type="ARBA" id="ARBA00022692"/>
    </source>
</evidence>
<comment type="similarity">
    <text evidence="7">Belongs to the binding-protein-dependent transport system permease family.</text>
</comment>
<dbReference type="Gene3D" id="1.10.3720.10">
    <property type="entry name" value="MetI-like"/>
    <property type="match status" value="1"/>
</dbReference>
<protein>
    <submittedName>
        <fullName evidence="9">ABC transporter permease</fullName>
    </submittedName>
</protein>
<dbReference type="Pfam" id="PF00528">
    <property type="entry name" value="BPD_transp_1"/>
    <property type="match status" value="1"/>
</dbReference>
<dbReference type="AlphaFoldDB" id="A0A1F7WFU4"/>
<dbReference type="InterPro" id="IPR035906">
    <property type="entry name" value="MetI-like_sf"/>
</dbReference>
<evidence type="ECO:0000256" key="3">
    <source>
        <dbReference type="ARBA" id="ARBA00022475"/>
    </source>
</evidence>
<comment type="caution">
    <text evidence="9">The sequence shown here is derived from an EMBL/GenBank/DDBJ whole genome shotgun (WGS) entry which is preliminary data.</text>
</comment>
<dbReference type="GO" id="GO:0005886">
    <property type="term" value="C:plasma membrane"/>
    <property type="evidence" value="ECO:0007669"/>
    <property type="project" value="UniProtKB-SubCell"/>
</dbReference>
<dbReference type="GO" id="GO:0055085">
    <property type="term" value="P:transmembrane transport"/>
    <property type="evidence" value="ECO:0007669"/>
    <property type="project" value="InterPro"/>
</dbReference>
<reference evidence="9 10" key="1">
    <citation type="journal article" date="2016" name="Nat. Commun.">
        <title>Thousands of microbial genomes shed light on interconnected biogeochemical processes in an aquifer system.</title>
        <authorList>
            <person name="Anantharaman K."/>
            <person name="Brown C.T."/>
            <person name="Hug L.A."/>
            <person name="Sharon I."/>
            <person name="Castelle C.J."/>
            <person name="Probst A.J."/>
            <person name="Thomas B.C."/>
            <person name="Singh A."/>
            <person name="Wilkins M.J."/>
            <person name="Karaoz U."/>
            <person name="Brodie E.L."/>
            <person name="Williams K.H."/>
            <person name="Hubbard S.S."/>
            <person name="Banfield J.F."/>
        </authorList>
    </citation>
    <scope>NUCLEOTIDE SEQUENCE [LARGE SCALE GENOMIC DNA]</scope>
</reference>
<dbReference type="PANTHER" id="PTHR30183">
    <property type="entry name" value="MOLYBDENUM TRANSPORT SYSTEM PERMEASE PROTEIN MODB"/>
    <property type="match status" value="1"/>
</dbReference>
<feature type="transmembrane region" description="Helical" evidence="7">
    <location>
        <begin position="49"/>
        <end position="73"/>
    </location>
</feature>
<evidence type="ECO:0000313" key="9">
    <source>
        <dbReference type="EMBL" id="OGM01702.1"/>
    </source>
</evidence>
<comment type="subcellular location">
    <subcellularLocation>
        <location evidence="1 7">Cell membrane</location>
        <topology evidence="1 7">Multi-pass membrane protein</topology>
    </subcellularLocation>
</comment>
<keyword evidence="2 7" id="KW-0813">Transport</keyword>
<accession>A0A1F7WFU4</accession>
<dbReference type="STRING" id="1817813.A2008_12435"/>
<keyword evidence="5 7" id="KW-1133">Transmembrane helix</keyword>
<gene>
    <name evidence="9" type="ORF">A2008_12435</name>
</gene>
<dbReference type="SUPFAM" id="SSF161098">
    <property type="entry name" value="MetI-like"/>
    <property type="match status" value="1"/>
</dbReference>
<proteinExistence type="inferred from homology"/>
<dbReference type="PROSITE" id="PS50928">
    <property type="entry name" value="ABC_TM1"/>
    <property type="match status" value="1"/>
</dbReference>
<feature type="domain" description="ABC transmembrane type-1" evidence="8">
    <location>
        <begin position="47"/>
        <end position="248"/>
    </location>
</feature>
<dbReference type="InterPro" id="IPR000515">
    <property type="entry name" value="MetI-like"/>
</dbReference>
<organism evidence="9 10">
    <name type="scientific">Candidatus Wallbacteria bacterium GWC2_49_35</name>
    <dbReference type="NCBI Taxonomy" id="1817813"/>
    <lineage>
        <taxon>Bacteria</taxon>
        <taxon>Candidatus Walliibacteriota</taxon>
    </lineage>
</organism>
<evidence type="ECO:0000256" key="5">
    <source>
        <dbReference type="ARBA" id="ARBA00022989"/>
    </source>
</evidence>
<sequence length="257" mass="27808">MSFKNLAVMAAFSLFIFYFILLASLFTMVDASKFLSILKSERFYFSIKISFITAFITTVISVIVAVPAAYALSRTNFRFKPAVDLFLELPLIISPIALGALLLLFFNTGAGKLIQNNFISFVYEVPGIIIAQFVTSAGIATRLIKAAIDEISPRYEFVARTLGASDFKAFSTITLPLAKNGIIAAAVLTFAKSIGEFGATVTLAGAMPMKTETLPIAIYLRLSNADIEGAAVFILTLLALGFTVTLLTRAFAKVRHG</sequence>
<dbReference type="Proteomes" id="UP000178735">
    <property type="component" value="Unassembled WGS sequence"/>
</dbReference>
<evidence type="ECO:0000256" key="2">
    <source>
        <dbReference type="ARBA" id="ARBA00022448"/>
    </source>
</evidence>
<feature type="transmembrane region" description="Helical" evidence="7">
    <location>
        <begin position="85"/>
        <end position="106"/>
    </location>
</feature>
<dbReference type="CDD" id="cd06261">
    <property type="entry name" value="TM_PBP2"/>
    <property type="match status" value="1"/>
</dbReference>
<feature type="transmembrane region" description="Helical" evidence="7">
    <location>
        <begin position="230"/>
        <end position="252"/>
    </location>
</feature>
<dbReference type="PANTHER" id="PTHR30183:SF3">
    <property type="entry name" value="MOLYBDENUM TRANSPORT SYSTEM PERMEASE PROTEIN MODB"/>
    <property type="match status" value="1"/>
</dbReference>
<evidence type="ECO:0000313" key="10">
    <source>
        <dbReference type="Proteomes" id="UP000178735"/>
    </source>
</evidence>
<keyword evidence="6 7" id="KW-0472">Membrane</keyword>
<feature type="transmembrane region" description="Helical" evidence="7">
    <location>
        <begin position="118"/>
        <end position="140"/>
    </location>
</feature>
<name>A0A1F7WFU4_9BACT</name>
<evidence type="ECO:0000259" key="8">
    <source>
        <dbReference type="PROSITE" id="PS50928"/>
    </source>
</evidence>
<keyword evidence="4 7" id="KW-0812">Transmembrane</keyword>
<dbReference type="EMBL" id="MGFH01000229">
    <property type="protein sequence ID" value="OGM01702.1"/>
    <property type="molecule type" value="Genomic_DNA"/>
</dbReference>